<gene>
    <name evidence="2" type="ORF">BGK67_34320</name>
</gene>
<accession>A0A1E5P0Q2</accession>
<name>A0A1E5P0Q2_9ACTN</name>
<organism evidence="2 3">
    <name type="scientific">Streptomyces subrutilus</name>
    <dbReference type="NCBI Taxonomy" id="36818"/>
    <lineage>
        <taxon>Bacteria</taxon>
        <taxon>Bacillati</taxon>
        <taxon>Actinomycetota</taxon>
        <taxon>Actinomycetes</taxon>
        <taxon>Kitasatosporales</taxon>
        <taxon>Streptomycetaceae</taxon>
        <taxon>Streptomyces</taxon>
    </lineage>
</organism>
<evidence type="ECO:0000313" key="3">
    <source>
        <dbReference type="Proteomes" id="UP000095705"/>
    </source>
</evidence>
<dbReference type="RefSeq" id="WP_069924631.1">
    <property type="nucleotide sequence ID" value="NZ_MEHK01000002.1"/>
</dbReference>
<comment type="caution">
    <text evidence="2">The sequence shown here is derived from an EMBL/GenBank/DDBJ whole genome shotgun (WGS) entry which is preliminary data.</text>
</comment>
<dbReference type="EMBL" id="MEHK01000002">
    <property type="protein sequence ID" value="OEJ22586.1"/>
    <property type="molecule type" value="Genomic_DNA"/>
</dbReference>
<feature type="chain" id="PRO_5009182827" description="Lactococcin 972 family bacteriocin" evidence="1">
    <location>
        <begin position="34"/>
        <end position="110"/>
    </location>
</feature>
<reference evidence="2 3" key="1">
    <citation type="submission" date="2016-08" db="EMBL/GenBank/DDBJ databases">
        <title>The complete genome of Streptomyces subrutilus 10-1-1.</title>
        <authorList>
            <person name="Chen X."/>
        </authorList>
    </citation>
    <scope>NUCLEOTIDE SEQUENCE [LARGE SCALE GENOMIC DNA]</scope>
    <source>
        <strain evidence="2 3">10-1-1</strain>
    </source>
</reference>
<evidence type="ECO:0008006" key="4">
    <source>
        <dbReference type="Google" id="ProtNLM"/>
    </source>
</evidence>
<evidence type="ECO:0000256" key="1">
    <source>
        <dbReference type="SAM" id="SignalP"/>
    </source>
</evidence>
<proteinExistence type="predicted"/>
<dbReference type="Proteomes" id="UP000095705">
    <property type="component" value="Unassembled WGS sequence"/>
</dbReference>
<keyword evidence="3" id="KW-1185">Reference proteome</keyword>
<dbReference type="OrthoDB" id="9921074at2"/>
<evidence type="ECO:0000313" key="2">
    <source>
        <dbReference type="EMBL" id="OEJ22586.1"/>
    </source>
</evidence>
<feature type="signal peptide" evidence="1">
    <location>
        <begin position="1"/>
        <end position="33"/>
    </location>
</feature>
<sequence>MTFKKWVKKACLVTAPVAASAMLVVGLSTNAQAATGTLTWQGAQGQQWTWRNPPSGTCSNFGGNTVAYRPHNNTGERLTVYTEFGCSGSKAEFGPGAYTTSWTPYYSFKY</sequence>
<protein>
    <recommendedName>
        <fullName evidence="4">Lactococcin 972 family bacteriocin</fullName>
    </recommendedName>
</protein>
<keyword evidence="1" id="KW-0732">Signal</keyword>
<dbReference type="AlphaFoldDB" id="A0A1E5P0Q2"/>